<dbReference type="Proteomes" id="UP001497482">
    <property type="component" value="Chromosome 21"/>
</dbReference>
<dbReference type="AlphaFoldDB" id="A0AAV2L5J6"/>
<dbReference type="SUPFAM" id="SSF56436">
    <property type="entry name" value="C-type lectin-like"/>
    <property type="match status" value="1"/>
</dbReference>
<name>A0AAV2L5J6_KNICA</name>
<feature type="region of interest" description="Disordered" evidence="1">
    <location>
        <begin position="1"/>
        <end position="91"/>
    </location>
</feature>
<evidence type="ECO:0000313" key="4">
    <source>
        <dbReference type="Proteomes" id="UP001497482"/>
    </source>
</evidence>
<keyword evidence="4" id="KW-1185">Reference proteome</keyword>
<feature type="compositionally biased region" description="Polar residues" evidence="1">
    <location>
        <begin position="31"/>
        <end position="45"/>
    </location>
</feature>
<dbReference type="InterPro" id="IPR016187">
    <property type="entry name" value="CTDL_fold"/>
</dbReference>
<dbReference type="InterPro" id="IPR001304">
    <property type="entry name" value="C-type_lectin-like"/>
</dbReference>
<accession>A0AAV2L5J6</accession>
<evidence type="ECO:0000256" key="1">
    <source>
        <dbReference type="SAM" id="MobiDB-lite"/>
    </source>
</evidence>
<organism evidence="3 4">
    <name type="scientific">Knipowitschia caucasica</name>
    <name type="common">Caucasian dwarf goby</name>
    <name type="synonym">Pomatoschistus caucasicus</name>
    <dbReference type="NCBI Taxonomy" id="637954"/>
    <lineage>
        <taxon>Eukaryota</taxon>
        <taxon>Metazoa</taxon>
        <taxon>Chordata</taxon>
        <taxon>Craniata</taxon>
        <taxon>Vertebrata</taxon>
        <taxon>Euteleostomi</taxon>
        <taxon>Actinopterygii</taxon>
        <taxon>Neopterygii</taxon>
        <taxon>Teleostei</taxon>
        <taxon>Neoteleostei</taxon>
        <taxon>Acanthomorphata</taxon>
        <taxon>Gobiaria</taxon>
        <taxon>Gobiiformes</taxon>
        <taxon>Gobioidei</taxon>
        <taxon>Gobiidae</taxon>
        <taxon>Gobiinae</taxon>
        <taxon>Knipowitschia</taxon>
    </lineage>
</organism>
<dbReference type="InterPro" id="IPR016186">
    <property type="entry name" value="C-type_lectin-like/link_sf"/>
</dbReference>
<dbReference type="Gene3D" id="3.10.100.10">
    <property type="entry name" value="Mannose-Binding Protein A, subunit A"/>
    <property type="match status" value="1"/>
</dbReference>
<dbReference type="InterPro" id="IPR050111">
    <property type="entry name" value="C-type_lectin/snaclec_domain"/>
</dbReference>
<feature type="domain" description="C-type lectin" evidence="2">
    <location>
        <begin position="189"/>
        <end position="307"/>
    </location>
</feature>
<protein>
    <recommendedName>
        <fullName evidence="2">C-type lectin domain-containing protein</fullName>
    </recommendedName>
</protein>
<proteinExistence type="predicted"/>
<dbReference type="Pfam" id="PF00059">
    <property type="entry name" value="Lectin_C"/>
    <property type="match status" value="1"/>
</dbReference>
<sequence length="335" mass="36469">MENPEPPNSPAPTAAEDCGEIHGSDAGSGTRKATASHTCLDTISMVSDRPGRGPPLKPFLPSESPALVGSPTKSQTVTGLGPETGSTEAPGLHRGLVWSGEDEFILEVTAQVRTHSCRPETWSSRPVLRARGTKNWPNFSVTVQSRWRLTQTEMALTLLLCCLASAALLTAQATADPGTPGCGDGWTQFNSRCFKLYKEAKSWMDGEKSCHGVGANLASIHSKEENEFVVTLIIKDTGGYAMTWLGGTDAVEDKKWLWSDGTPWDYENWYSGQPDNHKEVEHSLSINHGAKTWADDNKANCWYFMCSKDVPPTPPKLMPVSLTLEGFVCKCIPEK</sequence>
<dbReference type="PANTHER" id="PTHR22803">
    <property type="entry name" value="MANNOSE, PHOSPHOLIPASE, LECTIN RECEPTOR RELATED"/>
    <property type="match status" value="1"/>
</dbReference>
<evidence type="ECO:0000259" key="2">
    <source>
        <dbReference type="PROSITE" id="PS50041"/>
    </source>
</evidence>
<reference evidence="3 4" key="1">
    <citation type="submission" date="2024-04" db="EMBL/GenBank/DDBJ databases">
        <authorList>
            <person name="Waldvogel A.-M."/>
            <person name="Schoenle A."/>
        </authorList>
    </citation>
    <scope>NUCLEOTIDE SEQUENCE [LARGE SCALE GENOMIC DNA]</scope>
</reference>
<dbReference type="PROSITE" id="PS50041">
    <property type="entry name" value="C_TYPE_LECTIN_2"/>
    <property type="match status" value="1"/>
</dbReference>
<feature type="compositionally biased region" description="Pro residues" evidence="1">
    <location>
        <begin position="1"/>
        <end position="10"/>
    </location>
</feature>
<dbReference type="EMBL" id="OZ035843">
    <property type="protein sequence ID" value="CAL1596303.1"/>
    <property type="molecule type" value="Genomic_DNA"/>
</dbReference>
<evidence type="ECO:0000313" key="3">
    <source>
        <dbReference type="EMBL" id="CAL1596303.1"/>
    </source>
</evidence>
<dbReference type="SMART" id="SM00034">
    <property type="entry name" value="CLECT"/>
    <property type="match status" value="1"/>
</dbReference>
<gene>
    <name evidence="3" type="ORF">KC01_LOCUS25003</name>
</gene>